<dbReference type="Proteomes" id="UP000178425">
    <property type="component" value="Unassembled WGS sequence"/>
</dbReference>
<dbReference type="EMBL" id="MFHI01000038">
    <property type="protein sequence ID" value="OGF77632.1"/>
    <property type="molecule type" value="Genomic_DNA"/>
</dbReference>
<reference evidence="1 2" key="1">
    <citation type="journal article" date="2016" name="Nat. Commun.">
        <title>Thousands of microbial genomes shed light on interconnected biogeochemical processes in an aquifer system.</title>
        <authorList>
            <person name="Anantharaman K."/>
            <person name="Brown C.T."/>
            <person name="Hug L.A."/>
            <person name="Sharon I."/>
            <person name="Castelle C.J."/>
            <person name="Probst A.J."/>
            <person name="Thomas B.C."/>
            <person name="Singh A."/>
            <person name="Wilkins M.J."/>
            <person name="Karaoz U."/>
            <person name="Brodie E.L."/>
            <person name="Williams K.H."/>
            <person name="Hubbard S.S."/>
            <person name="Banfield J.F."/>
        </authorList>
    </citation>
    <scope>NUCLEOTIDE SEQUENCE [LARGE SCALE GENOMIC DNA]</scope>
</reference>
<evidence type="ECO:0000313" key="1">
    <source>
        <dbReference type="EMBL" id="OGF77632.1"/>
    </source>
</evidence>
<dbReference type="AlphaFoldDB" id="A0A1F5WPM7"/>
<protein>
    <submittedName>
        <fullName evidence="1">Uncharacterized protein</fullName>
    </submittedName>
</protein>
<comment type="caution">
    <text evidence="1">The sequence shown here is derived from an EMBL/GenBank/DDBJ whole genome shotgun (WGS) entry which is preliminary data.</text>
</comment>
<gene>
    <name evidence="1" type="ORF">A2W54_00260</name>
</gene>
<organism evidence="1 2">
    <name type="scientific">Candidatus Giovannonibacteria bacterium RIFCSPHIGHO2_02_43_13</name>
    <dbReference type="NCBI Taxonomy" id="1798330"/>
    <lineage>
        <taxon>Bacteria</taxon>
        <taxon>Candidatus Giovannoniibacteriota</taxon>
    </lineage>
</organism>
<name>A0A1F5WPM7_9BACT</name>
<accession>A0A1F5WPM7</accession>
<evidence type="ECO:0000313" key="2">
    <source>
        <dbReference type="Proteomes" id="UP000178425"/>
    </source>
</evidence>
<proteinExistence type="predicted"/>
<sequence>MLDFFVKYAILNVAQKLFSISCSFTVKPTYPQALFLTSEPSFTYTENINNLTIQQIMSQHQAYKVIVGEIEMLNKEIDMKIIKGLSYADESRRHKTLLARLKHATPDRSWWFKRSVNLISALVF</sequence>